<keyword evidence="3" id="KW-1185">Reference proteome</keyword>
<proteinExistence type="predicted"/>
<gene>
    <name evidence="2" type="ORF">JY651_42030</name>
</gene>
<evidence type="ECO:0000256" key="1">
    <source>
        <dbReference type="SAM" id="SignalP"/>
    </source>
</evidence>
<dbReference type="PROSITE" id="PS51257">
    <property type="entry name" value="PROKAR_LIPOPROTEIN"/>
    <property type="match status" value="1"/>
</dbReference>
<feature type="signal peptide" evidence="1">
    <location>
        <begin position="1"/>
        <end position="19"/>
    </location>
</feature>
<protein>
    <recommendedName>
        <fullName evidence="4">Lipoprotein</fullName>
    </recommendedName>
</protein>
<evidence type="ECO:0000313" key="3">
    <source>
        <dbReference type="Proteomes" id="UP000662747"/>
    </source>
</evidence>
<keyword evidence="1" id="KW-0732">Signal</keyword>
<feature type="chain" id="PRO_5047427521" description="Lipoprotein" evidence="1">
    <location>
        <begin position="20"/>
        <end position="109"/>
    </location>
</feature>
<name>A0ABX7NT73_9BACT</name>
<dbReference type="RefSeq" id="WP_206723250.1">
    <property type="nucleotide sequence ID" value="NZ_CP071090.1"/>
</dbReference>
<accession>A0ABX7NT73</accession>
<sequence>MRNALPCLAAAWGLGSACATIPTVERDGFLLGLQSWDNDERTIRSQASFKTSCPADQLQLRVLSSTTPPTIAGDARGVAVTGCGQKTSWVGLGSGIWSFNGNATAAQSQ</sequence>
<evidence type="ECO:0008006" key="4">
    <source>
        <dbReference type="Google" id="ProtNLM"/>
    </source>
</evidence>
<dbReference type="Proteomes" id="UP000662747">
    <property type="component" value="Chromosome"/>
</dbReference>
<dbReference type="EMBL" id="CP071090">
    <property type="protein sequence ID" value="QSQ21673.1"/>
    <property type="molecule type" value="Genomic_DNA"/>
</dbReference>
<organism evidence="2 3">
    <name type="scientific">Pyxidicoccus parkwayensis</name>
    <dbReference type="NCBI Taxonomy" id="2813578"/>
    <lineage>
        <taxon>Bacteria</taxon>
        <taxon>Pseudomonadati</taxon>
        <taxon>Myxococcota</taxon>
        <taxon>Myxococcia</taxon>
        <taxon>Myxococcales</taxon>
        <taxon>Cystobacterineae</taxon>
        <taxon>Myxococcaceae</taxon>
        <taxon>Pyxidicoccus</taxon>
    </lineage>
</organism>
<reference evidence="2 3" key="1">
    <citation type="submission" date="2021-02" db="EMBL/GenBank/DDBJ databases">
        <title>De Novo genome assembly of isolated myxobacteria.</title>
        <authorList>
            <person name="Stevens D.C."/>
        </authorList>
    </citation>
    <scope>NUCLEOTIDE SEQUENCE [LARGE SCALE GENOMIC DNA]</scope>
    <source>
        <strain evidence="3">SCPEA02</strain>
    </source>
</reference>
<evidence type="ECO:0000313" key="2">
    <source>
        <dbReference type="EMBL" id="QSQ21673.1"/>
    </source>
</evidence>